<evidence type="ECO:0000313" key="9">
    <source>
        <dbReference type="Proteomes" id="UP000734854"/>
    </source>
</evidence>
<feature type="region of interest" description="Disordered" evidence="6">
    <location>
        <begin position="179"/>
        <end position="219"/>
    </location>
</feature>
<name>A0A8J5H9X8_ZINOF</name>
<feature type="compositionally biased region" description="Polar residues" evidence="6">
    <location>
        <begin position="191"/>
        <end position="201"/>
    </location>
</feature>
<accession>A0A8J5H9X8</accession>
<organism evidence="8 9">
    <name type="scientific">Zingiber officinale</name>
    <name type="common">Ginger</name>
    <name type="synonym">Amomum zingiber</name>
    <dbReference type="NCBI Taxonomy" id="94328"/>
    <lineage>
        <taxon>Eukaryota</taxon>
        <taxon>Viridiplantae</taxon>
        <taxon>Streptophyta</taxon>
        <taxon>Embryophyta</taxon>
        <taxon>Tracheophyta</taxon>
        <taxon>Spermatophyta</taxon>
        <taxon>Magnoliopsida</taxon>
        <taxon>Liliopsida</taxon>
        <taxon>Zingiberales</taxon>
        <taxon>Zingiberaceae</taxon>
        <taxon>Zingiber</taxon>
    </lineage>
</organism>
<dbReference type="PROSITE" id="PS51032">
    <property type="entry name" value="AP2_ERF"/>
    <property type="match status" value="1"/>
</dbReference>
<comment type="caution">
    <text evidence="8">The sequence shown here is derived from an EMBL/GenBank/DDBJ whole genome shotgun (WGS) entry which is preliminary data.</text>
</comment>
<dbReference type="FunFam" id="3.30.730.10:FF:000001">
    <property type="entry name" value="Ethylene-responsive transcription factor 2"/>
    <property type="match status" value="1"/>
</dbReference>
<dbReference type="InterPro" id="IPR001471">
    <property type="entry name" value="AP2/ERF_dom"/>
</dbReference>
<evidence type="ECO:0000256" key="2">
    <source>
        <dbReference type="ARBA" id="ARBA00023015"/>
    </source>
</evidence>
<dbReference type="Proteomes" id="UP000734854">
    <property type="component" value="Unassembled WGS sequence"/>
</dbReference>
<keyword evidence="3" id="KW-0238">DNA-binding</keyword>
<sequence length="323" mass="35103">MDAALSSMVPVKRTEHVEVTSMSFPSRCRRRQCEAAGPRTIRIFCDDCEATDSDDEGDGRHVRRYVQEIRFEHRPEAAGKNAPPARKRKKAVDSLGSVAAGGGDDGSARRFRGVRRRPWGRYAAEIRDPLRRVRVWLGTFDTAEEAAKVYDSAAIRLRGPDATTNFSQTLVAVPALLPSHPPPPPSPKKCLSTTTRNLTSMSGGGYDSGDEPQNLSSPISVLRGVTSPTAAASMDNADGFLPWQFSGFLPTEEATLHDDFLGFAAAEPSLLDDDSARMQFASDVMSHGFLGSGLELRSPTWQGGDDCFEDIGDLFPIETLTAI</sequence>
<dbReference type="GO" id="GO:0003700">
    <property type="term" value="F:DNA-binding transcription factor activity"/>
    <property type="evidence" value="ECO:0007669"/>
    <property type="project" value="InterPro"/>
</dbReference>
<feature type="domain" description="AP2/ERF" evidence="7">
    <location>
        <begin position="110"/>
        <end position="167"/>
    </location>
</feature>
<dbReference type="PANTHER" id="PTHR31194:SF140">
    <property type="entry name" value="ETHYLENE-RESPONSIVE TRANSCRIPTION FACTOR CRF2"/>
    <property type="match status" value="1"/>
</dbReference>
<gene>
    <name evidence="8" type="ORF">ZIOFF_013397</name>
</gene>
<protein>
    <recommendedName>
        <fullName evidence="7">AP2/ERF domain-containing protein</fullName>
    </recommendedName>
</protein>
<evidence type="ECO:0000256" key="4">
    <source>
        <dbReference type="ARBA" id="ARBA00023163"/>
    </source>
</evidence>
<dbReference type="SMART" id="SM00380">
    <property type="entry name" value="AP2"/>
    <property type="match status" value="1"/>
</dbReference>
<evidence type="ECO:0000259" key="7">
    <source>
        <dbReference type="PROSITE" id="PS51032"/>
    </source>
</evidence>
<comment type="subcellular location">
    <subcellularLocation>
        <location evidence="1">Nucleus</location>
    </subcellularLocation>
</comment>
<dbReference type="GO" id="GO:0005634">
    <property type="term" value="C:nucleus"/>
    <property type="evidence" value="ECO:0007669"/>
    <property type="project" value="UniProtKB-SubCell"/>
</dbReference>
<evidence type="ECO:0000313" key="8">
    <source>
        <dbReference type="EMBL" id="KAG6523536.1"/>
    </source>
</evidence>
<keyword evidence="9" id="KW-1185">Reference proteome</keyword>
<keyword evidence="5" id="KW-0539">Nucleus</keyword>
<reference evidence="8 9" key="1">
    <citation type="submission" date="2020-08" db="EMBL/GenBank/DDBJ databases">
        <title>Plant Genome Project.</title>
        <authorList>
            <person name="Zhang R.-G."/>
        </authorList>
    </citation>
    <scope>NUCLEOTIDE SEQUENCE [LARGE SCALE GENOMIC DNA]</scope>
    <source>
        <tissue evidence="8">Rhizome</tissue>
    </source>
</reference>
<dbReference type="AlphaFoldDB" id="A0A8J5H9X8"/>
<evidence type="ECO:0000256" key="5">
    <source>
        <dbReference type="ARBA" id="ARBA00023242"/>
    </source>
</evidence>
<keyword evidence="4" id="KW-0804">Transcription</keyword>
<proteinExistence type="predicted"/>
<evidence type="ECO:0000256" key="1">
    <source>
        <dbReference type="ARBA" id="ARBA00004123"/>
    </source>
</evidence>
<dbReference type="PANTHER" id="PTHR31194">
    <property type="entry name" value="SHN SHINE , DNA BINDING / TRANSCRIPTION FACTOR"/>
    <property type="match status" value="1"/>
</dbReference>
<feature type="region of interest" description="Disordered" evidence="6">
    <location>
        <begin position="73"/>
        <end position="109"/>
    </location>
</feature>
<dbReference type="InterPro" id="IPR050913">
    <property type="entry name" value="AP2/ERF_ERF"/>
</dbReference>
<evidence type="ECO:0000256" key="6">
    <source>
        <dbReference type="SAM" id="MobiDB-lite"/>
    </source>
</evidence>
<dbReference type="EMBL" id="JACMSC010000004">
    <property type="protein sequence ID" value="KAG6523536.1"/>
    <property type="molecule type" value="Genomic_DNA"/>
</dbReference>
<dbReference type="OrthoDB" id="777519at2759"/>
<dbReference type="CDD" id="cd00018">
    <property type="entry name" value="AP2"/>
    <property type="match status" value="1"/>
</dbReference>
<dbReference type="GO" id="GO:0003677">
    <property type="term" value="F:DNA binding"/>
    <property type="evidence" value="ECO:0007669"/>
    <property type="project" value="UniProtKB-KW"/>
</dbReference>
<evidence type="ECO:0000256" key="3">
    <source>
        <dbReference type="ARBA" id="ARBA00023125"/>
    </source>
</evidence>
<dbReference type="Pfam" id="PF00847">
    <property type="entry name" value="AP2"/>
    <property type="match status" value="1"/>
</dbReference>
<keyword evidence="2" id="KW-0805">Transcription regulation</keyword>